<comment type="similarity">
    <text evidence="7">Belongs to the tRNA nucleotidyltransferase/poly(A) polymerase family.</text>
</comment>
<dbReference type="Pfam" id="PF01743">
    <property type="entry name" value="PolyA_pol"/>
    <property type="match status" value="1"/>
</dbReference>
<dbReference type="PANTHER" id="PTHR43051:SF1">
    <property type="entry name" value="POLYNUCLEOTIDE ADENYLYLTRANSFERASE FAMILY PROTEIN"/>
    <property type="match status" value="1"/>
</dbReference>
<evidence type="ECO:0000256" key="2">
    <source>
        <dbReference type="ARBA" id="ARBA00022679"/>
    </source>
</evidence>
<dbReference type="FunFam" id="3.30.460.10:FF:000035">
    <property type="entry name" value="Poly(A) polymerase I"/>
    <property type="match status" value="1"/>
</dbReference>
<dbReference type="OrthoDB" id="9805698at2"/>
<evidence type="ECO:0000256" key="7">
    <source>
        <dbReference type="RuleBase" id="RU003953"/>
    </source>
</evidence>
<dbReference type="AlphaFoldDB" id="A0A3B1E9E9"/>
<keyword evidence="11" id="KW-0548">Nucleotidyltransferase</keyword>
<keyword evidence="6" id="KW-0804">Transcription</keyword>
<dbReference type="InterPro" id="IPR002646">
    <property type="entry name" value="PolA_pol_head_dom"/>
</dbReference>
<accession>A0A3B1E9E9</accession>
<dbReference type="EC" id="2.7.7.19" evidence="11"/>
<dbReference type="InterPro" id="IPR032828">
    <property type="entry name" value="PolyA_RNA-bd"/>
</dbReference>
<feature type="domain" description="Polymerase A arginine-rich C-terminal" evidence="9">
    <location>
        <begin position="313"/>
        <end position="383"/>
    </location>
</feature>
<evidence type="ECO:0000256" key="4">
    <source>
        <dbReference type="ARBA" id="ARBA00022840"/>
    </source>
</evidence>
<dbReference type="SUPFAM" id="SSF81301">
    <property type="entry name" value="Nucleotidyltransferase"/>
    <property type="match status" value="1"/>
</dbReference>
<dbReference type="InterPro" id="IPR010206">
    <property type="entry name" value="PolA_pol_I"/>
</dbReference>
<dbReference type="InterPro" id="IPR052191">
    <property type="entry name" value="tRNA_ntf/polyA_polymerase_I"/>
</dbReference>
<dbReference type="EMBL" id="LR025085">
    <property type="protein sequence ID" value="VAX76429.1"/>
    <property type="molecule type" value="Genomic_DNA"/>
</dbReference>
<dbReference type="CDD" id="cd05398">
    <property type="entry name" value="NT_ClassII-CCAase"/>
    <property type="match status" value="1"/>
</dbReference>
<dbReference type="NCBIfam" id="TIGR01942">
    <property type="entry name" value="pcnB"/>
    <property type="match status" value="1"/>
</dbReference>
<evidence type="ECO:0000259" key="10">
    <source>
        <dbReference type="Pfam" id="PF12627"/>
    </source>
</evidence>
<dbReference type="PANTHER" id="PTHR43051">
    <property type="entry name" value="POLYNUCLEOTIDE ADENYLYLTRANSFERASE FAMILY PROTEIN"/>
    <property type="match status" value="1"/>
</dbReference>
<reference evidence="12" key="1">
    <citation type="submission" date="2018-09" db="EMBL/GenBank/DDBJ databases">
        <authorList>
            <person name="Manzano-Marin A."/>
            <person name="Manzano-Marin A."/>
        </authorList>
    </citation>
    <scope>NUCLEOTIDE SEQUENCE [LARGE SCALE GENOMIC DNA]</scope>
    <source>
        <strain evidence="12">BuCistrobi</strain>
    </source>
</reference>
<keyword evidence="1" id="KW-0507">mRNA processing</keyword>
<dbReference type="STRING" id="1921549.GCA_900128825_00135"/>
<feature type="domain" description="Poly A polymerase head" evidence="8">
    <location>
        <begin position="34"/>
        <end position="167"/>
    </location>
</feature>
<dbReference type="GO" id="GO:0003723">
    <property type="term" value="F:RNA binding"/>
    <property type="evidence" value="ECO:0007669"/>
    <property type="project" value="UniProtKB-KW"/>
</dbReference>
<keyword evidence="3" id="KW-0547">Nucleotide-binding</keyword>
<dbReference type="InterPro" id="IPR043519">
    <property type="entry name" value="NT_sf"/>
</dbReference>
<evidence type="ECO:0000313" key="11">
    <source>
        <dbReference type="EMBL" id="VAX76429.1"/>
    </source>
</evidence>
<proteinExistence type="inferred from homology"/>
<protein>
    <submittedName>
        <fullName evidence="11">Poly(A) polymerase I, partial</fullName>
        <ecNumber evidence="11">2.7.7.19</ecNumber>
    </submittedName>
</protein>
<keyword evidence="5 7" id="KW-0694">RNA-binding</keyword>
<evidence type="ECO:0000256" key="1">
    <source>
        <dbReference type="ARBA" id="ARBA00022664"/>
    </source>
</evidence>
<evidence type="ECO:0000259" key="9">
    <source>
        <dbReference type="Pfam" id="PF12626"/>
    </source>
</evidence>
<evidence type="ECO:0000256" key="6">
    <source>
        <dbReference type="ARBA" id="ARBA00023163"/>
    </source>
</evidence>
<organism evidence="11 12">
    <name type="scientific">Buchnera aphidicola</name>
    <name type="common">Cinara strobi</name>
    <dbReference type="NCBI Taxonomy" id="1921549"/>
    <lineage>
        <taxon>Bacteria</taxon>
        <taxon>Pseudomonadati</taxon>
        <taxon>Pseudomonadota</taxon>
        <taxon>Gammaproteobacteria</taxon>
        <taxon>Enterobacterales</taxon>
        <taxon>Erwiniaceae</taxon>
        <taxon>Buchnera</taxon>
    </lineage>
</organism>
<dbReference type="SUPFAM" id="SSF81891">
    <property type="entry name" value="Poly A polymerase C-terminal region-like"/>
    <property type="match status" value="1"/>
</dbReference>
<gene>
    <name evidence="11" type="primary">pcnB</name>
    <name evidence="11" type="ORF">BUCINSTRO3249_0135</name>
</gene>
<evidence type="ECO:0000259" key="8">
    <source>
        <dbReference type="Pfam" id="PF01743"/>
    </source>
</evidence>
<dbReference type="Pfam" id="PF12626">
    <property type="entry name" value="PolyA_pol_arg_C"/>
    <property type="match status" value="1"/>
</dbReference>
<sequence>MNLIIKKNHNISQKKISRNAMKVLYRLNKLGYEAYLVGGGVRDLLLGKKPKDFDIATNARPSEIRKLFKNCRLIGRRFIIAHLIFKSEIIEVSTFRAHNRNIENKLLYNYSRKKKNRILLLNNTFGKIEEDAYRRDLTVNALYYSIQDFGIRDYVGGIKDIKSKQIRLIGNAEKRYKEDPVRMLRVIRFSVRLRMNIDKKTEKPIIQLSHLLKKIPSARLFNESIKLFCFGHGYLTYIQLQKYYLISFLLPFLCKTLSKKNSIFLKNIIIYGLKKIDSSMKIRCPSFLFSLFLWYPLTDNIKILSTKTTLNYFKIYSLSMHYILKKYSISIGIPKNISLKIEKIWNLQIEIEKIKKNKTKKIIKNNIFYYSLELLYLRSKIENQIKLKRIILSLNKKYIFS</sequence>
<dbReference type="Pfam" id="PF12627">
    <property type="entry name" value="PolyA_pol_RNAbd"/>
    <property type="match status" value="1"/>
</dbReference>
<dbReference type="GO" id="GO:0005524">
    <property type="term" value="F:ATP binding"/>
    <property type="evidence" value="ECO:0007669"/>
    <property type="project" value="UniProtKB-KW"/>
</dbReference>
<evidence type="ECO:0000313" key="12">
    <source>
        <dbReference type="Proteomes" id="UP000271849"/>
    </source>
</evidence>
<keyword evidence="4" id="KW-0067">ATP-binding</keyword>
<name>A0A3B1E9E9_9GAMM</name>
<keyword evidence="2 7" id="KW-0808">Transferase</keyword>
<dbReference type="Proteomes" id="UP000271849">
    <property type="component" value="Chromosome"/>
</dbReference>
<dbReference type="GO" id="GO:0043633">
    <property type="term" value="P:polyadenylation-dependent RNA catabolic process"/>
    <property type="evidence" value="ECO:0007669"/>
    <property type="project" value="InterPro"/>
</dbReference>
<dbReference type="GO" id="GO:0006397">
    <property type="term" value="P:mRNA processing"/>
    <property type="evidence" value="ECO:0007669"/>
    <property type="project" value="UniProtKB-KW"/>
</dbReference>
<dbReference type="Gene3D" id="3.30.460.10">
    <property type="entry name" value="Beta Polymerase, domain 2"/>
    <property type="match status" value="1"/>
</dbReference>
<dbReference type="GO" id="GO:1990817">
    <property type="term" value="F:poly(A) RNA polymerase activity"/>
    <property type="evidence" value="ECO:0007669"/>
    <property type="project" value="UniProtKB-EC"/>
</dbReference>
<evidence type="ECO:0000256" key="5">
    <source>
        <dbReference type="ARBA" id="ARBA00022884"/>
    </source>
</evidence>
<dbReference type="InterPro" id="IPR025866">
    <property type="entry name" value="PolyA_pol_arg_C_dom"/>
</dbReference>
<dbReference type="RefSeq" id="WP_158349022.1">
    <property type="nucleotide sequence ID" value="NZ_LR025085.1"/>
</dbReference>
<dbReference type="Gene3D" id="1.10.3090.10">
    <property type="entry name" value="cca-adding enzyme, domain 2"/>
    <property type="match status" value="1"/>
</dbReference>
<evidence type="ECO:0000256" key="3">
    <source>
        <dbReference type="ARBA" id="ARBA00022741"/>
    </source>
</evidence>
<feature type="domain" description="tRNA nucleotidyltransferase/poly(A) polymerase RNA and SrmB- binding" evidence="10">
    <location>
        <begin position="195"/>
        <end position="254"/>
    </location>
</feature>